<evidence type="ECO:0000313" key="2">
    <source>
        <dbReference type="Proteomes" id="UP000193100"/>
    </source>
</evidence>
<dbReference type="Proteomes" id="UP000193100">
    <property type="component" value="Plasmid pSMR5"/>
</dbReference>
<dbReference type="Gene3D" id="3.40.50.620">
    <property type="entry name" value="HUPs"/>
    <property type="match status" value="1"/>
</dbReference>
<dbReference type="InterPro" id="IPR014729">
    <property type="entry name" value="Rossmann-like_a/b/a_fold"/>
</dbReference>
<keyword evidence="1" id="KW-0614">Plasmid</keyword>
<evidence type="ECO:0000313" key="1">
    <source>
        <dbReference type="EMBL" id="ARM86112.1"/>
    </source>
</evidence>
<sequence length="343" mass="38847">MDNNQAELFNVDQAPDPREAYTIEPLLSYDHYIVGFSGGKDSIASVLELLEAGVPADKIELWHHRIDGARSEKRVFDWPVTDAYIESFARAMKIELYWSWKEAGIHGEMMRKNELTAPTSFEDQNRIIVTTGGTRGELATRRMFPGMPMKNRFCSSYGKIDVCAKSITGQTRFCNAKTLFISGERWAESTNRSKLARAERHRTDRREGRLNRLVDHYRPVIDFSEQDIWDSLKRWGIRPHPAYEIIGRVSCAYCIFGSPNQFATLRVIDPAGFTQMTDIETEIGHTMKSGRTLNEVADYGKPLVEADSEAAKLVMDVDYALPILMDPKDWVLPAGAFGENVGP</sequence>
<geneLocation type="plasmid" evidence="2">
    <name>psmr5</name>
</geneLocation>
<evidence type="ECO:0008006" key="3">
    <source>
        <dbReference type="Google" id="ProtNLM"/>
    </source>
</evidence>
<gene>
    <name evidence="1" type="ORF">MARSALSMR5_04092</name>
</gene>
<organism evidence="1 2">
    <name type="scientific">Marinobacter salarius</name>
    <dbReference type="NCBI Taxonomy" id="1420917"/>
    <lineage>
        <taxon>Bacteria</taxon>
        <taxon>Pseudomonadati</taxon>
        <taxon>Pseudomonadota</taxon>
        <taxon>Gammaproteobacteria</taxon>
        <taxon>Pseudomonadales</taxon>
        <taxon>Marinobacteraceae</taxon>
        <taxon>Marinobacter</taxon>
    </lineage>
</organism>
<dbReference type="EMBL" id="CP020932">
    <property type="protein sequence ID" value="ARM86112.1"/>
    <property type="molecule type" value="Genomic_DNA"/>
</dbReference>
<dbReference type="AlphaFoldDB" id="A0A1W6KFL2"/>
<proteinExistence type="predicted"/>
<reference evidence="1 2" key="1">
    <citation type="submission" date="2017-04" db="EMBL/GenBank/DDBJ databases">
        <title>Genome Sequence of Marinobacter salarius strain SMR5 Isolated from a culture of the Diatom Skeletonema marinoi.</title>
        <authorList>
            <person name="Topel M."/>
            <person name="Pinder M.I.M."/>
            <person name="Johansson O.N."/>
            <person name="Kourtchenko O."/>
            <person name="Godhe A."/>
            <person name="Clarke A.K."/>
        </authorList>
    </citation>
    <scope>NUCLEOTIDE SEQUENCE [LARGE SCALE GENOMIC DNA]</scope>
    <source>
        <strain evidence="1 2">SMR5</strain>
        <plasmid evidence="2">Plasmid psmr5</plasmid>
    </source>
</reference>
<dbReference type="GeneID" id="77258005"/>
<dbReference type="RefSeq" id="WP_085682081.1">
    <property type="nucleotide sequence ID" value="NZ_CP020932.1"/>
</dbReference>
<protein>
    <recommendedName>
        <fullName evidence="3">Phosphoadenosine phosphosulphate reductase domain-containing protein</fullName>
    </recommendedName>
</protein>
<dbReference type="SUPFAM" id="SSF52402">
    <property type="entry name" value="Adenine nucleotide alpha hydrolases-like"/>
    <property type="match status" value="1"/>
</dbReference>
<name>A0A1W6KFL2_9GAMM</name>
<accession>A0A1W6KFL2</accession>